<dbReference type="EMBL" id="FOJI01000022">
    <property type="protein sequence ID" value="SEW44121.1"/>
    <property type="molecule type" value="Genomic_DNA"/>
</dbReference>
<evidence type="ECO:0000256" key="1">
    <source>
        <dbReference type="SAM" id="Phobius"/>
    </source>
</evidence>
<evidence type="ECO:0000313" key="3">
    <source>
        <dbReference type="Proteomes" id="UP000199701"/>
    </source>
</evidence>
<keyword evidence="1" id="KW-1133">Transmembrane helix</keyword>
<protein>
    <submittedName>
        <fullName evidence="2">Uncharacterized protein</fullName>
    </submittedName>
</protein>
<dbReference type="STRING" id="99656.SAMN05421659_1223"/>
<proteinExistence type="predicted"/>
<sequence length="80" mass="9290">MIIFYMECIYIMGIAIFCIIHHNNLRRMTYVLDAVSVIIFLIGIILPISLMLMTKVSALISTVVLILILREYRVNKKNNM</sequence>
<keyword evidence="1" id="KW-0472">Membrane</keyword>
<organism evidence="2 3">
    <name type="scientific">[Clostridium] fimetarium</name>
    <dbReference type="NCBI Taxonomy" id="99656"/>
    <lineage>
        <taxon>Bacteria</taxon>
        <taxon>Bacillati</taxon>
        <taxon>Bacillota</taxon>
        <taxon>Clostridia</taxon>
        <taxon>Lachnospirales</taxon>
        <taxon>Lachnospiraceae</taxon>
    </lineage>
</organism>
<keyword evidence="3" id="KW-1185">Reference proteome</keyword>
<reference evidence="2 3" key="1">
    <citation type="submission" date="2016-10" db="EMBL/GenBank/DDBJ databases">
        <authorList>
            <person name="de Groot N.N."/>
        </authorList>
    </citation>
    <scope>NUCLEOTIDE SEQUENCE [LARGE SCALE GENOMIC DNA]</scope>
    <source>
        <strain evidence="2 3">DSM 9179</strain>
    </source>
</reference>
<feature type="transmembrane region" description="Helical" evidence="1">
    <location>
        <begin position="30"/>
        <end position="50"/>
    </location>
</feature>
<accession>A0A1I0RS58</accession>
<gene>
    <name evidence="2" type="ORF">SAMN05421659_1223</name>
</gene>
<name>A0A1I0RS58_9FIRM</name>
<evidence type="ECO:0000313" key="2">
    <source>
        <dbReference type="EMBL" id="SEW44121.1"/>
    </source>
</evidence>
<keyword evidence="1" id="KW-0812">Transmembrane</keyword>
<dbReference type="AlphaFoldDB" id="A0A1I0RS58"/>
<dbReference type="Proteomes" id="UP000199701">
    <property type="component" value="Unassembled WGS sequence"/>
</dbReference>
<dbReference type="RefSeq" id="WP_092457567.1">
    <property type="nucleotide sequence ID" value="NZ_FOJI01000022.1"/>
</dbReference>